<evidence type="ECO:0000313" key="3">
    <source>
        <dbReference type="Proteomes" id="UP001611339"/>
    </source>
</evidence>
<evidence type="ECO:0000256" key="1">
    <source>
        <dbReference type="SAM" id="MobiDB-lite"/>
    </source>
</evidence>
<organism evidence="2 3">
    <name type="scientific">Streptomyces litmocidini</name>
    <dbReference type="NCBI Taxonomy" id="67318"/>
    <lineage>
        <taxon>Bacteria</taxon>
        <taxon>Bacillati</taxon>
        <taxon>Actinomycetota</taxon>
        <taxon>Actinomycetes</taxon>
        <taxon>Kitasatosporales</taxon>
        <taxon>Streptomycetaceae</taxon>
        <taxon>Streptomyces</taxon>
    </lineage>
</organism>
<proteinExistence type="predicted"/>
<accession>A0ABW7UHE0</accession>
<dbReference type="Proteomes" id="UP001611339">
    <property type="component" value="Unassembled WGS sequence"/>
</dbReference>
<sequence length="40" mass="3639">MSGKQGTGSDGGGATGPLAPLAAPAASGLVSGRAERAASR</sequence>
<feature type="compositionally biased region" description="Low complexity" evidence="1">
    <location>
        <begin position="16"/>
        <end position="32"/>
    </location>
</feature>
<feature type="compositionally biased region" description="Gly residues" evidence="1">
    <location>
        <begin position="1"/>
        <end position="15"/>
    </location>
</feature>
<dbReference type="EMBL" id="JBIRUI010000030">
    <property type="protein sequence ID" value="MFI1719073.1"/>
    <property type="molecule type" value="Genomic_DNA"/>
</dbReference>
<reference evidence="2 3" key="1">
    <citation type="submission" date="2024-10" db="EMBL/GenBank/DDBJ databases">
        <title>The Natural Products Discovery Center: Release of the First 8490 Sequenced Strains for Exploring Actinobacteria Biosynthetic Diversity.</title>
        <authorList>
            <person name="Kalkreuter E."/>
            <person name="Kautsar S.A."/>
            <person name="Yang D."/>
            <person name="Bader C.D."/>
            <person name="Teijaro C.N."/>
            <person name="Fluegel L."/>
            <person name="Davis C.M."/>
            <person name="Simpson J.R."/>
            <person name="Lauterbach L."/>
            <person name="Steele A.D."/>
            <person name="Gui C."/>
            <person name="Meng S."/>
            <person name="Li G."/>
            <person name="Viehrig K."/>
            <person name="Ye F."/>
            <person name="Su P."/>
            <person name="Kiefer A.F."/>
            <person name="Nichols A."/>
            <person name="Cepeda A.J."/>
            <person name="Yan W."/>
            <person name="Fan B."/>
            <person name="Jiang Y."/>
            <person name="Adhikari A."/>
            <person name="Zheng C.-J."/>
            <person name="Schuster L."/>
            <person name="Cowan T.M."/>
            <person name="Smanski M.J."/>
            <person name="Chevrette M.G."/>
            <person name="De Carvalho L.P.S."/>
            <person name="Shen B."/>
        </authorList>
    </citation>
    <scope>NUCLEOTIDE SEQUENCE [LARGE SCALE GENOMIC DNA]</scope>
    <source>
        <strain evidence="2 3">NPDC020602</strain>
    </source>
</reference>
<evidence type="ECO:0000313" key="2">
    <source>
        <dbReference type="EMBL" id="MFI1719073.1"/>
    </source>
</evidence>
<name>A0ABW7UHE0_9ACTN</name>
<feature type="region of interest" description="Disordered" evidence="1">
    <location>
        <begin position="1"/>
        <end position="40"/>
    </location>
</feature>
<dbReference type="RefSeq" id="WP_398713782.1">
    <property type="nucleotide sequence ID" value="NZ_JBIRUI010000030.1"/>
</dbReference>
<gene>
    <name evidence="2" type="ORF">ACH407_36625</name>
</gene>
<comment type="caution">
    <text evidence="2">The sequence shown here is derived from an EMBL/GenBank/DDBJ whole genome shotgun (WGS) entry which is preliminary data.</text>
</comment>
<keyword evidence="3" id="KW-1185">Reference proteome</keyword>
<protein>
    <submittedName>
        <fullName evidence="2">Uncharacterized protein</fullName>
    </submittedName>
</protein>